<dbReference type="InterPro" id="IPR000792">
    <property type="entry name" value="Tscrpt_reg_LuxR_C"/>
</dbReference>
<protein>
    <submittedName>
        <fullName evidence="2">Regulatory protein</fullName>
    </submittedName>
</protein>
<name>A0A380NB38_STRGR</name>
<dbReference type="SUPFAM" id="SSF46894">
    <property type="entry name" value="C-terminal effector domain of the bipartite response regulators"/>
    <property type="match status" value="1"/>
</dbReference>
<dbReference type="GO" id="GO:0003677">
    <property type="term" value="F:DNA binding"/>
    <property type="evidence" value="ECO:0007669"/>
    <property type="project" value="InterPro"/>
</dbReference>
<proteinExistence type="predicted"/>
<dbReference type="EMBL" id="UHID01000005">
    <property type="protein sequence ID" value="SUP35291.1"/>
    <property type="molecule type" value="Genomic_DNA"/>
</dbReference>
<gene>
    <name evidence="2" type="ORF">NCTC7807_01954</name>
</gene>
<reference evidence="2 3" key="1">
    <citation type="submission" date="2018-06" db="EMBL/GenBank/DDBJ databases">
        <authorList>
            <consortium name="Pathogen Informatics"/>
            <person name="Doyle S."/>
        </authorList>
    </citation>
    <scope>NUCLEOTIDE SEQUENCE [LARGE SCALE GENOMIC DNA]</scope>
    <source>
        <strain evidence="2 3">NCTC7807</strain>
    </source>
</reference>
<dbReference type="InterPro" id="IPR036388">
    <property type="entry name" value="WH-like_DNA-bd_sf"/>
</dbReference>
<dbReference type="AlphaFoldDB" id="A0A380NB38"/>
<dbReference type="RefSeq" id="WP_115068372.1">
    <property type="nucleotide sequence ID" value="NZ_UHID01000005.1"/>
</dbReference>
<dbReference type="SMART" id="SM00421">
    <property type="entry name" value="HTH_LUXR"/>
    <property type="match status" value="1"/>
</dbReference>
<dbReference type="InterPro" id="IPR016032">
    <property type="entry name" value="Sig_transdc_resp-reg_C-effctor"/>
</dbReference>
<sequence>MTAQPGEPADRDPQIVALGVQRTIDVLQAGTEARGLYNSLAWTHPQMPSSIDAMVDAGSAARTMSGSLPRMMIFDSRHLFIDNHVLAGAEANSGWHLTDRGSVAWAVHVFGALWNRAARGSSVPVGGATTGRQRQILVELEACYTTQQAARRLGFGERTITKELSALRTALGVRTPYQVMAWWATSPGRDLP</sequence>
<evidence type="ECO:0000313" key="2">
    <source>
        <dbReference type="EMBL" id="SUP35291.1"/>
    </source>
</evidence>
<dbReference type="Proteomes" id="UP000254150">
    <property type="component" value="Unassembled WGS sequence"/>
</dbReference>
<feature type="domain" description="HTH luxR-type" evidence="1">
    <location>
        <begin position="126"/>
        <end position="183"/>
    </location>
</feature>
<dbReference type="Gene3D" id="1.10.10.10">
    <property type="entry name" value="Winged helix-like DNA-binding domain superfamily/Winged helix DNA-binding domain"/>
    <property type="match status" value="1"/>
</dbReference>
<evidence type="ECO:0000313" key="3">
    <source>
        <dbReference type="Proteomes" id="UP000254150"/>
    </source>
</evidence>
<evidence type="ECO:0000259" key="1">
    <source>
        <dbReference type="SMART" id="SM00421"/>
    </source>
</evidence>
<dbReference type="GO" id="GO:0006355">
    <property type="term" value="P:regulation of DNA-templated transcription"/>
    <property type="evidence" value="ECO:0007669"/>
    <property type="project" value="InterPro"/>
</dbReference>
<accession>A0A380NB38</accession>
<organism evidence="2 3">
    <name type="scientific">Streptomyces griseus</name>
    <dbReference type="NCBI Taxonomy" id="1911"/>
    <lineage>
        <taxon>Bacteria</taxon>
        <taxon>Bacillati</taxon>
        <taxon>Actinomycetota</taxon>
        <taxon>Actinomycetes</taxon>
        <taxon>Kitasatosporales</taxon>
        <taxon>Streptomycetaceae</taxon>
        <taxon>Streptomyces</taxon>
    </lineage>
</organism>